<dbReference type="PROSITE" id="PS50850">
    <property type="entry name" value="MFS"/>
    <property type="match status" value="1"/>
</dbReference>
<dbReference type="InterPro" id="IPR020846">
    <property type="entry name" value="MFS_dom"/>
</dbReference>
<feature type="transmembrane region" description="Helical" evidence="6">
    <location>
        <begin position="342"/>
        <end position="368"/>
    </location>
</feature>
<feature type="domain" description="Major facilitator superfamily (MFS) profile" evidence="7">
    <location>
        <begin position="112"/>
        <end position="540"/>
    </location>
</feature>
<evidence type="ECO:0000256" key="2">
    <source>
        <dbReference type="ARBA" id="ARBA00022692"/>
    </source>
</evidence>
<evidence type="ECO:0000256" key="3">
    <source>
        <dbReference type="ARBA" id="ARBA00022989"/>
    </source>
</evidence>
<evidence type="ECO:0000256" key="1">
    <source>
        <dbReference type="ARBA" id="ARBA00004141"/>
    </source>
</evidence>
<keyword evidence="4 6" id="KW-0472">Membrane</keyword>
<reference evidence="8 9" key="1">
    <citation type="journal article" date="2016" name="Sci. Rep.">
        <title>Peltaster fructicola genome reveals evolution from an invasive phytopathogen to an ectophytic parasite.</title>
        <authorList>
            <person name="Xu C."/>
            <person name="Chen H."/>
            <person name="Gleason M.L."/>
            <person name="Xu J.R."/>
            <person name="Liu H."/>
            <person name="Zhang R."/>
            <person name="Sun G."/>
        </authorList>
    </citation>
    <scope>NUCLEOTIDE SEQUENCE [LARGE SCALE GENOMIC DNA]</scope>
    <source>
        <strain evidence="8 9">LNHT1506</strain>
    </source>
</reference>
<proteinExistence type="predicted"/>
<feature type="transmembrane region" description="Helical" evidence="6">
    <location>
        <begin position="147"/>
        <end position="166"/>
    </location>
</feature>
<dbReference type="FunFam" id="1.20.1250.20:FF:000011">
    <property type="entry name" value="MFS multidrug transporter, putative"/>
    <property type="match status" value="1"/>
</dbReference>
<gene>
    <name evidence="8" type="ORF">AMS68_007727</name>
</gene>
<dbReference type="EMBL" id="CP051143">
    <property type="protein sequence ID" value="QIX02210.1"/>
    <property type="molecule type" value="Genomic_DNA"/>
</dbReference>
<keyword evidence="2 6" id="KW-0812">Transmembrane</keyword>
<dbReference type="PANTHER" id="PTHR23502">
    <property type="entry name" value="MAJOR FACILITATOR SUPERFAMILY"/>
    <property type="match status" value="1"/>
</dbReference>
<name>A0A6H0Y6I2_9PEZI</name>
<feature type="transmembrane region" description="Helical" evidence="6">
    <location>
        <begin position="380"/>
        <end position="400"/>
    </location>
</feature>
<dbReference type="AlphaFoldDB" id="A0A6H0Y6I2"/>
<sequence length="550" mass="60552">MDLERGASRQEEKEEAIDSDDSSSVFSWHHAEGPRSLRRMSTSRSAIREVPDRTLSRMQTIDRSISKLTRRTTTFQHPLTQEKTSTDVLVHFDGPDDPYRPLNWPFRRKAVITLLYGFLAMTTSFASAVFSAAVGSVAEEFSVSAEVATLGIALLLFGLGLGPLIFAPASEVYGRKWCVLLPVFVSACFTFGGAVAKDIQTLMICRFFMGFFGSAPVTNTGGVLGDIWAPKSRGLALIGYSIAVVGGPTVGPLIGSAMTESYLGWRWTQYLTGIMQMSMVLLGVIFIEETYPATLLTYKAKRLRIESGNWALHSEMEEWDVSISELGHKYLVRPIKILCTPIGALMIFYASFCYGLIYACLGAFPIIFEDYYGWTPVQASLPFLAELIGIFGGCAINATNQNRYARKMQENGGQAVPEARLYPMMFGSPLLTAGIFMLAWTAEYRVFWVAPCIAIILIGTGFFTIFQGALNYLIDTFLSKSASAIAANTFVRSVLAGSFPLFLTYQLYGIGVGWGLSVYGFIAAALLPVPYVFFIYGARIRAHGAYNKIE</sequence>
<feature type="transmembrane region" description="Helical" evidence="6">
    <location>
        <begin position="178"/>
        <end position="196"/>
    </location>
</feature>
<evidence type="ECO:0000259" key="7">
    <source>
        <dbReference type="PROSITE" id="PS50850"/>
    </source>
</evidence>
<feature type="transmembrane region" description="Helical" evidence="6">
    <location>
        <begin position="446"/>
        <end position="473"/>
    </location>
</feature>
<protein>
    <recommendedName>
        <fullName evidence="7">Major facilitator superfamily (MFS) profile domain-containing protein</fullName>
    </recommendedName>
</protein>
<feature type="transmembrane region" description="Helical" evidence="6">
    <location>
        <begin position="485"/>
        <end position="508"/>
    </location>
</feature>
<evidence type="ECO:0000313" key="8">
    <source>
        <dbReference type="EMBL" id="QIX02210.1"/>
    </source>
</evidence>
<dbReference type="SUPFAM" id="SSF103473">
    <property type="entry name" value="MFS general substrate transporter"/>
    <property type="match status" value="1"/>
</dbReference>
<dbReference type="GO" id="GO:0022857">
    <property type="term" value="F:transmembrane transporter activity"/>
    <property type="evidence" value="ECO:0007669"/>
    <property type="project" value="InterPro"/>
</dbReference>
<feature type="transmembrane region" description="Helical" evidence="6">
    <location>
        <begin position="208"/>
        <end position="228"/>
    </location>
</feature>
<feature type="region of interest" description="Disordered" evidence="5">
    <location>
        <begin position="1"/>
        <end position="28"/>
    </location>
</feature>
<feature type="transmembrane region" description="Helical" evidence="6">
    <location>
        <begin position="110"/>
        <end position="135"/>
    </location>
</feature>
<feature type="transmembrane region" description="Helical" evidence="6">
    <location>
        <begin position="421"/>
        <end position="440"/>
    </location>
</feature>
<dbReference type="GO" id="GO:0005886">
    <property type="term" value="C:plasma membrane"/>
    <property type="evidence" value="ECO:0007669"/>
    <property type="project" value="TreeGrafter"/>
</dbReference>
<evidence type="ECO:0000256" key="6">
    <source>
        <dbReference type="SAM" id="Phobius"/>
    </source>
</evidence>
<feature type="transmembrane region" description="Helical" evidence="6">
    <location>
        <begin position="514"/>
        <end position="538"/>
    </location>
</feature>
<feature type="transmembrane region" description="Helical" evidence="6">
    <location>
        <begin position="235"/>
        <end position="255"/>
    </location>
</feature>
<feature type="transmembrane region" description="Helical" evidence="6">
    <location>
        <begin position="267"/>
        <end position="287"/>
    </location>
</feature>
<evidence type="ECO:0000256" key="4">
    <source>
        <dbReference type="ARBA" id="ARBA00023136"/>
    </source>
</evidence>
<dbReference type="InterPro" id="IPR036259">
    <property type="entry name" value="MFS_trans_sf"/>
</dbReference>
<evidence type="ECO:0000256" key="5">
    <source>
        <dbReference type="SAM" id="MobiDB-lite"/>
    </source>
</evidence>
<comment type="subcellular location">
    <subcellularLocation>
        <location evidence="1">Membrane</location>
        <topology evidence="1">Multi-pass membrane protein</topology>
    </subcellularLocation>
</comment>
<dbReference type="Gene3D" id="1.20.1250.20">
    <property type="entry name" value="MFS general substrate transporter like domains"/>
    <property type="match status" value="1"/>
</dbReference>
<accession>A0A6H0Y6I2</accession>
<dbReference type="CDD" id="cd17323">
    <property type="entry name" value="MFS_Tpo1_MDR_like"/>
    <property type="match status" value="1"/>
</dbReference>
<dbReference type="PANTHER" id="PTHR23502:SF59">
    <property type="entry name" value="MULTIDRUG TRANSPORTER, PUTATIVE (AFU_ORTHOLOGUE AFUA_1G10370)-RELATED"/>
    <property type="match status" value="1"/>
</dbReference>
<keyword evidence="9" id="KW-1185">Reference proteome</keyword>
<dbReference type="Proteomes" id="UP000503462">
    <property type="component" value="Chromosome 5"/>
</dbReference>
<dbReference type="Pfam" id="PF07690">
    <property type="entry name" value="MFS_1"/>
    <property type="match status" value="1"/>
</dbReference>
<keyword evidence="3 6" id="KW-1133">Transmembrane helix</keyword>
<dbReference type="InterPro" id="IPR011701">
    <property type="entry name" value="MFS"/>
</dbReference>
<dbReference type="OrthoDB" id="9986881at2759"/>
<organism evidence="8 9">
    <name type="scientific">Peltaster fructicola</name>
    <dbReference type="NCBI Taxonomy" id="286661"/>
    <lineage>
        <taxon>Eukaryota</taxon>
        <taxon>Fungi</taxon>
        <taxon>Dikarya</taxon>
        <taxon>Ascomycota</taxon>
        <taxon>Pezizomycotina</taxon>
        <taxon>Dothideomycetes</taxon>
        <taxon>Dothideomycetes incertae sedis</taxon>
        <taxon>Peltaster</taxon>
    </lineage>
</organism>
<feature type="compositionally biased region" description="Basic and acidic residues" evidence="5">
    <location>
        <begin position="1"/>
        <end position="12"/>
    </location>
</feature>
<evidence type="ECO:0000313" key="9">
    <source>
        <dbReference type="Proteomes" id="UP000503462"/>
    </source>
</evidence>